<dbReference type="EMBL" id="JAOWKX010000004">
    <property type="protein sequence ID" value="MCV2884860.1"/>
    <property type="molecule type" value="Genomic_DNA"/>
</dbReference>
<evidence type="ECO:0000256" key="1">
    <source>
        <dbReference type="SAM" id="Phobius"/>
    </source>
</evidence>
<keyword evidence="1" id="KW-0472">Membrane</keyword>
<protein>
    <submittedName>
        <fullName evidence="2">Uncharacterized protein</fullName>
    </submittedName>
</protein>
<dbReference type="RefSeq" id="WP_263712142.1">
    <property type="nucleotide sequence ID" value="NZ_JAOWKX010000004.1"/>
</dbReference>
<feature type="transmembrane region" description="Helical" evidence="1">
    <location>
        <begin position="47"/>
        <end position="67"/>
    </location>
</feature>
<keyword evidence="1" id="KW-1133">Transmembrane helix</keyword>
<comment type="caution">
    <text evidence="2">The sequence shown here is derived from an EMBL/GenBank/DDBJ whole genome shotgun (WGS) entry which is preliminary data.</text>
</comment>
<name>A0ABT3A849_9ALTE</name>
<evidence type="ECO:0000313" key="3">
    <source>
        <dbReference type="Proteomes" id="UP001652504"/>
    </source>
</evidence>
<keyword evidence="3" id="KW-1185">Reference proteome</keyword>
<organism evidence="2 3">
    <name type="scientific">Fluctibacter corallii</name>
    <dbReference type="NCBI Taxonomy" id="2984329"/>
    <lineage>
        <taxon>Bacteria</taxon>
        <taxon>Pseudomonadati</taxon>
        <taxon>Pseudomonadota</taxon>
        <taxon>Gammaproteobacteria</taxon>
        <taxon>Alteromonadales</taxon>
        <taxon>Alteromonadaceae</taxon>
        <taxon>Fluctibacter</taxon>
    </lineage>
</organism>
<proteinExistence type="predicted"/>
<feature type="transmembrane region" description="Helical" evidence="1">
    <location>
        <begin position="20"/>
        <end position="41"/>
    </location>
</feature>
<reference evidence="2 3" key="1">
    <citation type="submission" date="2022-10" db="EMBL/GenBank/DDBJ databases">
        <title>Aestuariibacter sp. AA17 isolated from Montipora capitata coral fragment.</title>
        <authorList>
            <person name="Emsley S.A."/>
            <person name="Pfannmuller K.M."/>
            <person name="Loughran R.M."/>
            <person name="Shlafstein M."/>
            <person name="Papke E."/>
            <person name="Saw J.H."/>
            <person name="Ushijima B."/>
            <person name="Videau P."/>
        </authorList>
    </citation>
    <scope>NUCLEOTIDE SEQUENCE [LARGE SCALE GENOMIC DNA]</scope>
    <source>
        <strain evidence="2 3">AA17</strain>
    </source>
</reference>
<sequence>MDETSAKHTFTHIRSRHVAAIVMTLLTATIMIPGMTTYLPFAIADKIGVPIFLFPFIWVGLFLYCYMAKKSAHAWIMLWGLALVHGLLSFWALK</sequence>
<feature type="transmembrane region" description="Helical" evidence="1">
    <location>
        <begin position="74"/>
        <end position="93"/>
    </location>
</feature>
<evidence type="ECO:0000313" key="2">
    <source>
        <dbReference type="EMBL" id="MCV2884860.1"/>
    </source>
</evidence>
<keyword evidence="1" id="KW-0812">Transmembrane</keyword>
<accession>A0ABT3A849</accession>
<dbReference type="Proteomes" id="UP001652504">
    <property type="component" value="Unassembled WGS sequence"/>
</dbReference>
<gene>
    <name evidence="2" type="ORF">OE749_09145</name>
</gene>